<sequence length="164" mass="18970">MCDYRLIKYDRPLKKTERVLLVNREIFNKIFDEKYLKVLVSQNRNGLSKSYYYYILDFYKSIGIIEDNALTASIIIPFIAENDKIVLDKALLGVTKNGLVLIDLNSNKYECETCPVKAECKYGVKNVASQLRIKPKGRTLNEIWNNLISQLTKKVINKVVMVKV</sequence>
<name>A0AAT9GNF4_9CREN</name>
<dbReference type="AlphaFoldDB" id="A0AAT9GNF4"/>
<dbReference type="RefSeq" id="WP_369610648.1">
    <property type="nucleotide sequence ID" value="NZ_AP031322.1"/>
</dbReference>
<proteinExistence type="predicted"/>
<accession>A0AAT9GNF4</accession>
<dbReference type="EMBL" id="AP031322">
    <property type="protein sequence ID" value="BFH72420.1"/>
    <property type="molecule type" value="Genomic_DNA"/>
</dbReference>
<evidence type="ECO:0000313" key="1">
    <source>
        <dbReference type="EMBL" id="BFH72420.1"/>
    </source>
</evidence>
<organism evidence="1">
    <name type="scientific">Sulfurisphaera javensis</name>
    <dbReference type="NCBI Taxonomy" id="2049879"/>
    <lineage>
        <taxon>Archaea</taxon>
        <taxon>Thermoproteota</taxon>
        <taxon>Thermoprotei</taxon>
        <taxon>Sulfolobales</taxon>
        <taxon>Sulfolobaceae</taxon>
        <taxon>Sulfurisphaera</taxon>
    </lineage>
</organism>
<gene>
    <name evidence="1" type="ORF">SJAV_03640</name>
</gene>
<dbReference type="GeneID" id="92353293"/>
<reference evidence="1" key="1">
    <citation type="submission" date="2024-03" db="EMBL/GenBank/DDBJ databases">
        <title>Complete genome sequence of Sulfurisphaera javensis strain KD-1.</title>
        <authorList>
            <person name="Sakai H."/>
            <person name="Nur N."/>
            <person name="Suwanto A."/>
            <person name="Kurosawa N."/>
        </authorList>
    </citation>
    <scope>NUCLEOTIDE SEQUENCE</scope>
    <source>
        <strain evidence="1">KD-1</strain>
    </source>
</reference>
<dbReference type="KEGG" id="sjv:SJAV_03640"/>
<protein>
    <submittedName>
        <fullName evidence="1">Uncharacterized protein</fullName>
    </submittedName>
</protein>